<sequence length="215" mass="24276">MIKTKQKSSQSSFVNNRDSVENDTENSLGDFGSSMVKNIGKSFKDIGTGVAGGVFDAMTGYDSSPDLPWGNEQYPKLNEIDPSKAKRVEHKNVFNSQNLEDRRQIEAITELIKQIKQEVQLIKKQDRALLSEVKDIEKLTLESLPEKPGIYHVRFLEVLLKILQSLRAKIGESSTWMQALISKKKKRGSLFTVHSKEKGTQYSLSQELQSSRSVQ</sequence>
<dbReference type="InterPro" id="IPR043719">
    <property type="entry name" value="DUF5660"/>
</dbReference>
<feature type="compositionally biased region" description="Polar residues" evidence="2">
    <location>
        <begin position="7"/>
        <end position="17"/>
    </location>
</feature>
<feature type="region of interest" description="Disordered" evidence="2">
    <location>
        <begin position="1"/>
        <end position="32"/>
    </location>
</feature>
<evidence type="ECO:0000256" key="2">
    <source>
        <dbReference type="SAM" id="MobiDB-lite"/>
    </source>
</evidence>
<protein>
    <recommendedName>
        <fullName evidence="3">DUF5660 domain-containing protein</fullName>
    </recommendedName>
</protein>
<dbReference type="STRING" id="1802067.A2966_03825"/>
<keyword evidence="1" id="KW-0175">Coiled coil</keyword>
<gene>
    <name evidence="4" type="ORF">A2966_03825</name>
</gene>
<evidence type="ECO:0000313" key="5">
    <source>
        <dbReference type="Proteomes" id="UP000176480"/>
    </source>
</evidence>
<dbReference type="AlphaFoldDB" id="A0A1F7J920"/>
<dbReference type="Proteomes" id="UP000176480">
    <property type="component" value="Unassembled WGS sequence"/>
</dbReference>
<organism evidence="4 5">
    <name type="scientific">Candidatus Roizmanbacteria bacterium RIFCSPLOWO2_01_FULL_41_22</name>
    <dbReference type="NCBI Taxonomy" id="1802067"/>
    <lineage>
        <taxon>Bacteria</taxon>
        <taxon>Candidatus Roizmaniibacteriota</taxon>
    </lineage>
</organism>
<evidence type="ECO:0000256" key="1">
    <source>
        <dbReference type="SAM" id="Coils"/>
    </source>
</evidence>
<dbReference type="Pfam" id="PF18904">
    <property type="entry name" value="DUF5660"/>
    <property type="match status" value="1"/>
</dbReference>
<accession>A0A1F7J920</accession>
<feature type="domain" description="DUF5660" evidence="3">
    <location>
        <begin position="104"/>
        <end position="214"/>
    </location>
</feature>
<name>A0A1F7J920_9BACT</name>
<feature type="coiled-coil region" evidence="1">
    <location>
        <begin position="98"/>
        <end position="125"/>
    </location>
</feature>
<dbReference type="EMBL" id="MGAR01000015">
    <property type="protein sequence ID" value="OGK52090.1"/>
    <property type="molecule type" value="Genomic_DNA"/>
</dbReference>
<evidence type="ECO:0000313" key="4">
    <source>
        <dbReference type="EMBL" id="OGK52090.1"/>
    </source>
</evidence>
<evidence type="ECO:0000259" key="3">
    <source>
        <dbReference type="Pfam" id="PF18904"/>
    </source>
</evidence>
<proteinExistence type="predicted"/>
<comment type="caution">
    <text evidence="4">The sequence shown here is derived from an EMBL/GenBank/DDBJ whole genome shotgun (WGS) entry which is preliminary data.</text>
</comment>
<reference evidence="4 5" key="1">
    <citation type="journal article" date="2016" name="Nat. Commun.">
        <title>Thousands of microbial genomes shed light on interconnected biogeochemical processes in an aquifer system.</title>
        <authorList>
            <person name="Anantharaman K."/>
            <person name="Brown C.T."/>
            <person name="Hug L.A."/>
            <person name="Sharon I."/>
            <person name="Castelle C.J."/>
            <person name="Probst A.J."/>
            <person name="Thomas B.C."/>
            <person name="Singh A."/>
            <person name="Wilkins M.J."/>
            <person name="Karaoz U."/>
            <person name="Brodie E.L."/>
            <person name="Williams K.H."/>
            <person name="Hubbard S.S."/>
            <person name="Banfield J.F."/>
        </authorList>
    </citation>
    <scope>NUCLEOTIDE SEQUENCE [LARGE SCALE GENOMIC DNA]</scope>
</reference>